<dbReference type="Gramene" id="KQK17275">
    <property type="protein sequence ID" value="KQK17275"/>
    <property type="gene ID" value="BRADI_1g33420v3"/>
</dbReference>
<evidence type="ECO:0000313" key="4">
    <source>
        <dbReference type="Proteomes" id="UP000008810"/>
    </source>
</evidence>
<dbReference type="Proteomes" id="UP000008810">
    <property type="component" value="Chromosome 1"/>
</dbReference>
<feature type="region of interest" description="Disordered" evidence="1">
    <location>
        <begin position="1"/>
        <end position="79"/>
    </location>
</feature>
<dbReference type="EnsemblPlants" id="KQK17275">
    <property type="protein sequence ID" value="KQK17275"/>
    <property type="gene ID" value="BRADI_1g33420v3"/>
</dbReference>
<reference evidence="2" key="2">
    <citation type="submission" date="2017-06" db="EMBL/GenBank/DDBJ databases">
        <title>WGS assembly of Brachypodium distachyon.</title>
        <authorList>
            <consortium name="The International Brachypodium Initiative"/>
            <person name="Lucas S."/>
            <person name="Harmon-Smith M."/>
            <person name="Lail K."/>
            <person name="Tice H."/>
            <person name="Grimwood J."/>
            <person name="Bruce D."/>
            <person name="Barry K."/>
            <person name="Shu S."/>
            <person name="Lindquist E."/>
            <person name="Wang M."/>
            <person name="Pitluck S."/>
            <person name="Vogel J.P."/>
            <person name="Garvin D.F."/>
            <person name="Mockler T.C."/>
            <person name="Schmutz J."/>
            <person name="Rokhsar D."/>
            <person name="Bevan M.W."/>
        </authorList>
    </citation>
    <scope>NUCLEOTIDE SEQUENCE</scope>
    <source>
        <strain evidence="2">Bd21</strain>
    </source>
</reference>
<dbReference type="EMBL" id="CM000880">
    <property type="protein sequence ID" value="KQK17275.1"/>
    <property type="molecule type" value="Genomic_DNA"/>
</dbReference>
<evidence type="ECO:0000313" key="2">
    <source>
        <dbReference type="EMBL" id="KQK17275.1"/>
    </source>
</evidence>
<dbReference type="AlphaFoldDB" id="I1GWF3"/>
<name>I1GWF3_BRADI</name>
<dbReference type="InParanoid" id="I1GWF3"/>
<dbReference type="HOGENOM" id="CLU_1596766_0_0_1"/>
<reference evidence="3" key="3">
    <citation type="submission" date="2018-08" db="UniProtKB">
        <authorList>
            <consortium name="EnsemblPlants"/>
        </authorList>
    </citation>
    <scope>IDENTIFICATION</scope>
    <source>
        <strain evidence="3">cv. Bd21</strain>
    </source>
</reference>
<proteinExistence type="predicted"/>
<accession>I1GWF3</accession>
<sequence>MVRGGGGDTETGDGAHQRRRGRPGRRNSTSASLPTRDLREPPSGTSQADDATPKSVGPPGSGRLHRDRTLPPLPGSDPMAFARIRRDHLTAASARVCRDWTAPLLPRSLMPFEPRRSEVSHVSRDLAVLEVVVAAAAMAQRGGLRGTDAGGGVCGSVRHGRRDRERG</sequence>
<evidence type="ECO:0000313" key="3">
    <source>
        <dbReference type="EnsemblPlants" id="KQK17275"/>
    </source>
</evidence>
<keyword evidence="4" id="KW-1185">Reference proteome</keyword>
<gene>
    <name evidence="2" type="ORF">BRADI_1g33420v3</name>
</gene>
<organism evidence="3">
    <name type="scientific">Brachypodium distachyon</name>
    <name type="common">Purple false brome</name>
    <name type="synonym">Trachynia distachya</name>
    <dbReference type="NCBI Taxonomy" id="15368"/>
    <lineage>
        <taxon>Eukaryota</taxon>
        <taxon>Viridiplantae</taxon>
        <taxon>Streptophyta</taxon>
        <taxon>Embryophyta</taxon>
        <taxon>Tracheophyta</taxon>
        <taxon>Spermatophyta</taxon>
        <taxon>Magnoliopsida</taxon>
        <taxon>Liliopsida</taxon>
        <taxon>Poales</taxon>
        <taxon>Poaceae</taxon>
        <taxon>BOP clade</taxon>
        <taxon>Pooideae</taxon>
        <taxon>Stipodae</taxon>
        <taxon>Brachypodieae</taxon>
        <taxon>Brachypodium</taxon>
    </lineage>
</organism>
<reference evidence="2 3" key="1">
    <citation type="journal article" date="2010" name="Nature">
        <title>Genome sequencing and analysis of the model grass Brachypodium distachyon.</title>
        <authorList>
            <consortium name="International Brachypodium Initiative"/>
        </authorList>
    </citation>
    <scope>NUCLEOTIDE SEQUENCE [LARGE SCALE GENOMIC DNA]</scope>
    <source>
        <strain evidence="2 3">Bd21</strain>
    </source>
</reference>
<protein>
    <submittedName>
        <fullName evidence="2 3">Uncharacterized protein</fullName>
    </submittedName>
</protein>
<evidence type="ECO:0000256" key="1">
    <source>
        <dbReference type="SAM" id="MobiDB-lite"/>
    </source>
</evidence>